<sequence length="175" mass="20704">MVNVKMTLEDRNKYLSIIDHEIDSKLSDLSKSRNVEQEQENPDLLNTMNESSSVKKELLPTMNLAQRDKYLSQIDQEIKSKKKLLLEKRKYLKNISGDNSFLSSVNNDYQTYYDFIIKQKEDQMKTLNYLNDYIQDIMVNMNLTEQDILEANKEKKRILGEIKNIRKSLEEIIET</sequence>
<reference evidence="1" key="1">
    <citation type="journal article" date="2020" name="Nature">
        <title>Giant virus diversity and host interactions through global metagenomics.</title>
        <authorList>
            <person name="Schulz F."/>
            <person name="Roux S."/>
            <person name="Paez-Espino D."/>
            <person name="Jungbluth S."/>
            <person name="Walsh D.A."/>
            <person name="Denef V.J."/>
            <person name="McMahon K.D."/>
            <person name="Konstantinidis K.T."/>
            <person name="Eloe-Fadrosh E.A."/>
            <person name="Kyrpides N.C."/>
            <person name="Woyke T."/>
        </authorList>
    </citation>
    <scope>NUCLEOTIDE SEQUENCE</scope>
    <source>
        <strain evidence="1">GVMAG-M-3300023179-86</strain>
    </source>
</reference>
<dbReference type="EMBL" id="MN739916">
    <property type="protein sequence ID" value="QHT77048.1"/>
    <property type="molecule type" value="Genomic_DNA"/>
</dbReference>
<evidence type="ECO:0000313" key="1">
    <source>
        <dbReference type="EMBL" id="QHT77048.1"/>
    </source>
</evidence>
<name>A0A6C0H906_9ZZZZ</name>
<organism evidence="1">
    <name type="scientific">viral metagenome</name>
    <dbReference type="NCBI Taxonomy" id="1070528"/>
    <lineage>
        <taxon>unclassified sequences</taxon>
        <taxon>metagenomes</taxon>
        <taxon>organismal metagenomes</taxon>
    </lineage>
</organism>
<protein>
    <submittedName>
        <fullName evidence="1">Uncharacterized protein</fullName>
    </submittedName>
</protein>
<proteinExistence type="predicted"/>
<dbReference type="AlphaFoldDB" id="A0A6C0H906"/>
<accession>A0A6C0H906</accession>